<feature type="transmembrane region" description="Helical" evidence="1">
    <location>
        <begin position="60"/>
        <end position="77"/>
    </location>
</feature>
<proteinExistence type="predicted"/>
<gene>
    <name evidence="2" type="primary">30</name>
    <name evidence="2" type="ORF">PRINCESSTRINA_30</name>
</gene>
<sequence length="134" mass="15521">MKKEIGIGLGVMLLAATAFLWSEHSSFTVILLVILVGSLAVLTIYYMRRSHWRRYPSGRVFMYLIWAFDALIVYWLFSRLIESRDLRIGIFNVLIAGLVAAIWLITGTFWKSQRRARAERLRNAALTKKEETQP</sequence>
<evidence type="ECO:0000313" key="3">
    <source>
        <dbReference type="Proteomes" id="UP000229287"/>
    </source>
</evidence>
<keyword evidence="1" id="KW-0472">Membrane</keyword>
<organism evidence="2 3">
    <name type="scientific">Arthrobacter phage PrincessTrina</name>
    <dbReference type="NCBI Taxonomy" id="1772328"/>
    <lineage>
        <taxon>Viruses</taxon>
        <taxon>Duplodnaviria</taxon>
        <taxon>Heunggongvirae</taxon>
        <taxon>Uroviricota</taxon>
        <taxon>Caudoviricetes</taxon>
        <taxon>Klausavirus</taxon>
        <taxon>Klausavirus princesstrina</taxon>
    </lineage>
</organism>
<evidence type="ECO:0000313" key="2">
    <source>
        <dbReference type="EMBL" id="ALY09876.1"/>
    </source>
</evidence>
<protein>
    <submittedName>
        <fullName evidence="2">Membrane protein</fullName>
    </submittedName>
</protein>
<keyword evidence="3" id="KW-1185">Reference proteome</keyword>
<dbReference type="SUPFAM" id="SSF103473">
    <property type="entry name" value="MFS general substrate transporter"/>
    <property type="match status" value="1"/>
</dbReference>
<accession>A0A0U4JIV1</accession>
<feature type="transmembrane region" description="Helical" evidence="1">
    <location>
        <begin position="27"/>
        <end position="48"/>
    </location>
</feature>
<reference evidence="2 3" key="1">
    <citation type="submission" date="2015-11" db="EMBL/GenBank/DDBJ databases">
        <authorList>
            <person name="Terry K."/>
            <person name="Dunbar D."/>
            <person name="Bradley K.W."/>
            <person name="Asai D.J."/>
            <person name="Bowman C.A."/>
            <person name="Russell D.A."/>
            <person name="Pope W.H."/>
            <person name="Jacobs-Sera D."/>
            <person name="Hendrix R.W."/>
            <person name="Hatfull G.F."/>
        </authorList>
    </citation>
    <scope>NUCLEOTIDE SEQUENCE [LARGE SCALE GENOMIC DNA]</scope>
</reference>
<dbReference type="InterPro" id="IPR056964">
    <property type="entry name" value="Phage_holin"/>
</dbReference>
<dbReference type="KEGG" id="vg:40093104"/>
<name>A0A0U4JIV1_9CAUD</name>
<feature type="transmembrane region" description="Helical" evidence="1">
    <location>
        <begin position="5"/>
        <end position="21"/>
    </location>
</feature>
<feature type="transmembrane region" description="Helical" evidence="1">
    <location>
        <begin position="89"/>
        <end position="110"/>
    </location>
</feature>
<dbReference type="OrthoDB" id="18826at10239"/>
<dbReference type="EMBL" id="KU160660">
    <property type="protein sequence ID" value="ALY09876.1"/>
    <property type="molecule type" value="Genomic_DNA"/>
</dbReference>
<dbReference type="InterPro" id="IPR036259">
    <property type="entry name" value="MFS_trans_sf"/>
</dbReference>
<keyword evidence="1" id="KW-0812">Transmembrane</keyword>
<keyword evidence="1" id="KW-1133">Transmembrane helix</keyword>
<dbReference type="RefSeq" id="YP_009616604.1">
    <property type="nucleotide sequence ID" value="NC_042053.1"/>
</dbReference>
<dbReference type="GeneID" id="40093104"/>
<dbReference type="Pfam" id="PF23778">
    <property type="entry name" value="Phage_holin_2"/>
    <property type="match status" value="1"/>
</dbReference>
<dbReference type="Proteomes" id="UP000229287">
    <property type="component" value="Segment"/>
</dbReference>
<evidence type="ECO:0000256" key="1">
    <source>
        <dbReference type="SAM" id="Phobius"/>
    </source>
</evidence>